<dbReference type="GO" id="GO:0005886">
    <property type="term" value="C:plasma membrane"/>
    <property type="evidence" value="ECO:0007669"/>
    <property type="project" value="TreeGrafter"/>
</dbReference>
<comment type="caution">
    <text evidence="6">The sequence shown here is derived from an EMBL/GenBank/DDBJ whole genome shotgun (WGS) entry which is preliminary data.</text>
</comment>
<dbReference type="CDD" id="cd00192">
    <property type="entry name" value="PTKc"/>
    <property type="match status" value="1"/>
</dbReference>
<dbReference type="OrthoDB" id="3256376at2759"/>
<dbReference type="GO" id="GO:0005524">
    <property type="term" value="F:ATP binding"/>
    <property type="evidence" value="ECO:0007669"/>
    <property type="project" value="UniProtKB-UniRule"/>
</dbReference>
<dbReference type="GO" id="GO:0043235">
    <property type="term" value="C:receptor complex"/>
    <property type="evidence" value="ECO:0007669"/>
    <property type="project" value="TreeGrafter"/>
</dbReference>
<dbReference type="PROSITE" id="PS00109">
    <property type="entry name" value="PROTEIN_KINASE_TYR"/>
    <property type="match status" value="1"/>
</dbReference>
<proteinExistence type="predicted"/>
<keyword evidence="7" id="KW-1185">Reference proteome</keyword>
<dbReference type="EMBL" id="LNIX01000017">
    <property type="protein sequence ID" value="OXA45492.1"/>
    <property type="molecule type" value="Genomic_DNA"/>
</dbReference>
<organism evidence="6 7">
    <name type="scientific">Folsomia candida</name>
    <name type="common">Springtail</name>
    <dbReference type="NCBI Taxonomy" id="158441"/>
    <lineage>
        <taxon>Eukaryota</taxon>
        <taxon>Metazoa</taxon>
        <taxon>Ecdysozoa</taxon>
        <taxon>Arthropoda</taxon>
        <taxon>Hexapoda</taxon>
        <taxon>Collembola</taxon>
        <taxon>Entomobryomorpha</taxon>
        <taxon>Isotomoidea</taxon>
        <taxon>Isotomidae</taxon>
        <taxon>Proisotominae</taxon>
        <taxon>Folsomia</taxon>
    </lineage>
</organism>
<evidence type="ECO:0000256" key="3">
    <source>
        <dbReference type="PROSITE-ProRule" id="PRU10141"/>
    </source>
</evidence>
<dbReference type="FunFam" id="1.10.510.10:FF:000462">
    <property type="entry name" value="Receptor tyrosine kinase"/>
    <property type="match status" value="1"/>
</dbReference>
<dbReference type="InterPro" id="IPR001245">
    <property type="entry name" value="Ser-Thr/Tyr_kinase_cat_dom"/>
</dbReference>
<comment type="catalytic activity">
    <reaction evidence="2">
        <text>L-tyrosyl-[protein] + ATP = O-phospho-L-tyrosyl-[protein] + ADP + H(+)</text>
        <dbReference type="Rhea" id="RHEA:10596"/>
        <dbReference type="Rhea" id="RHEA-COMP:10136"/>
        <dbReference type="Rhea" id="RHEA-COMP:20101"/>
        <dbReference type="ChEBI" id="CHEBI:15378"/>
        <dbReference type="ChEBI" id="CHEBI:30616"/>
        <dbReference type="ChEBI" id="CHEBI:46858"/>
        <dbReference type="ChEBI" id="CHEBI:61978"/>
        <dbReference type="ChEBI" id="CHEBI:456216"/>
        <dbReference type="EC" id="2.7.10.1"/>
    </reaction>
</comment>
<dbReference type="CDD" id="cd11304">
    <property type="entry name" value="Cadherin_repeat"/>
    <property type="match status" value="1"/>
</dbReference>
<dbReference type="PANTHER" id="PTHR24416:SF617">
    <property type="entry name" value="RET ONCOGENE, ISOFORM A"/>
    <property type="match status" value="1"/>
</dbReference>
<dbReference type="GO" id="GO:0004714">
    <property type="term" value="F:transmembrane receptor protein tyrosine kinase activity"/>
    <property type="evidence" value="ECO:0007669"/>
    <property type="project" value="UniProtKB-EC"/>
</dbReference>
<keyword evidence="3" id="KW-0067">ATP-binding</keyword>
<evidence type="ECO:0000256" key="1">
    <source>
        <dbReference type="ARBA" id="ARBA00004167"/>
    </source>
</evidence>
<dbReference type="InterPro" id="IPR020635">
    <property type="entry name" value="Tyr_kinase_cat_dom"/>
</dbReference>
<dbReference type="PANTHER" id="PTHR24416">
    <property type="entry name" value="TYROSINE-PROTEIN KINASE RECEPTOR"/>
    <property type="match status" value="1"/>
</dbReference>
<feature type="domain" description="Protein kinase" evidence="5">
    <location>
        <begin position="571"/>
        <end position="866"/>
    </location>
</feature>
<dbReference type="InterPro" id="IPR050122">
    <property type="entry name" value="RTK"/>
</dbReference>
<keyword evidence="4" id="KW-0472">Membrane</keyword>
<name>A0A226DIY7_FOLCA</name>
<evidence type="ECO:0000313" key="6">
    <source>
        <dbReference type="EMBL" id="OXA45492.1"/>
    </source>
</evidence>
<dbReference type="SMART" id="SM00219">
    <property type="entry name" value="TyrKc"/>
    <property type="match status" value="1"/>
</dbReference>
<gene>
    <name evidence="6" type="ORF">Fcan01_19591</name>
</gene>
<dbReference type="InterPro" id="IPR000719">
    <property type="entry name" value="Prot_kinase_dom"/>
</dbReference>
<keyword evidence="3" id="KW-0547">Nucleotide-binding</keyword>
<evidence type="ECO:0000313" key="7">
    <source>
        <dbReference type="Proteomes" id="UP000198287"/>
    </source>
</evidence>
<comment type="subcellular location">
    <subcellularLocation>
        <location evidence="1">Membrane</location>
        <topology evidence="1">Single-pass membrane protein</topology>
    </subcellularLocation>
</comment>
<accession>A0A226DIY7</accession>
<dbReference type="InterPro" id="IPR011009">
    <property type="entry name" value="Kinase-like_dom_sf"/>
</dbReference>
<dbReference type="STRING" id="158441.A0A226DIY7"/>
<feature type="binding site" evidence="3">
    <location>
        <position position="602"/>
    </location>
    <ligand>
        <name>ATP</name>
        <dbReference type="ChEBI" id="CHEBI:30616"/>
    </ligand>
</feature>
<dbReference type="Proteomes" id="UP000198287">
    <property type="component" value="Unassembled WGS sequence"/>
</dbReference>
<dbReference type="Pfam" id="PF07714">
    <property type="entry name" value="PK_Tyr_Ser-Thr"/>
    <property type="match status" value="1"/>
</dbReference>
<dbReference type="AlphaFoldDB" id="A0A226DIY7"/>
<keyword evidence="4" id="KW-1133">Transmembrane helix</keyword>
<feature type="transmembrane region" description="Helical" evidence="4">
    <location>
        <begin position="468"/>
        <end position="489"/>
    </location>
</feature>
<dbReference type="InterPro" id="IPR017441">
    <property type="entry name" value="Protein_kinase_ATP_BS"/>
</dbReference>
<keyword evidence="6" id="KW-0808">Transferase</keyword>
<keyword evidence="6" id="KW-0418">Kinase</keyword>
<keyword evidence="6" id="KW-0675">Receptor</keyword>
<evidence type="ECO:0000256" key="4">
    <source>
        <dbReference type="SAM" id="Phobius"/>
    </source>
</evidence>
<dbReference type="PRINTS" id="PR00109">
    <property type="entry name" value="TYRKINASE"/>
</dbReference>
<keyword evidence="4" id="KW-0812">Transmembrane</keyword>
<evidence type="ECO:0000259" key="5">
    <source>
        <dbReference type="PROSITE" id="PS50011"/>
    </source>
</evidence>
<evidence type="ECO:0000256" key="2">
    <source>
        <dbReference type="ARBA" id="ARBA00051243"/>
    </source>
</evidence>
<dbReference type="Gene3D" id="3.30.200.20">
    <property type="entry name" value="Phosphorylase Kinase, domain 1"/>
    <property type="match status" value="1"/>
</dbReference>
<dbReference type="InterPro" id="IPR008266">
    <property type="entry name" value="Tyr_kinase_AS"/>
</dbReference>
<dbReference type="PROSITE" id="PS50011">
    <property type="entry name" value="PROTEIN_KINASE_DOM"/>
    <property type="match status" value="1"/>
</dbReference>
<dbReference type="Gene3D" id="2.60.40.60">
    <property type="entry name" value="Cadherins"/>
    <property type="match status" value="1"/>
</dbReference>
<dbReference type="SUPFAM" id="SSF56112">
    <property type="entry name" value="Protein kinase-like (PK-like)"/>
    <property type="match status" value="1"/>
</dbReference>
<dbReference type="Gene3D" id="1.10.510.10">
    <property type="entry name" value="Transferase(Phosphotransferase) domain 1"/>
    <property type="match status" value="1"/>
</dbReference>
<dbReference type="PROSITE" id="PS00107">
    <property type="entry name" value="PROTEIN_KINASE_ATP"/>
    <property type="match status" value="1"/>
</dbReference>
<protein>
    <submittedName>
        <fullName evidence="6">Proto-oncogene tyrosine-protein kinase receptor Ret</fullName>
    </submittedName>
</protein>
<sequence>MLPLRGVAVGLLILLAGFKSGLAIYFTDYDTLTFTPRLWPENSTIHVFTAHLEPDDLGKITYSIIPLLNQPSFCPPLGIHPQLGQLRQIGPAITAIKSAPSQNGTRKARRKKQISECGYFISAKLEGTPGARNESSTTIMVTYTPSNATALKPLPREKMDQQCRQLDPEVICFEGAKSLTAYVMENSDPLPILNLGSLNQACGVHIFNYSIHSKVLTIQANNGNNSDGAPFTVFTKNRFDREKRAGYEFSVTCHLMSNGSRDSLDTTIPGELTILDQNDSPIVSQSNETLITFFFKLSNDNYRAGQSVTPRSQLGALIALDDDIPGVNRITLKSINDTKGLIDSNLKVVAMTFNHIKNVNIVSTVLYPKFALSKNVSTVHRWKGEYCVASNLLDTAQVIRHEPLRYVICLSWDEKKEDSPPVPLEEIATEEIGTEEIGPEEQVTYKTFDTNLKIASKPPESTCGNECIIFYSSIGLGVIFIIFFLLFAIRRGHSYKERKAAQSPVIGADIELANGFGDRGENRILLPDMDYATSGLNNRPRSLGFYPANAPFNSDNFFPVESKWEIPREDLLLDHVLGEGEFGRVLKGMMRTSNGTVHVAVKMLKVDETEGRHKSVRQEFMAEFSLLKQLDHSNVIKLLGASTSNRCPPLLVMEYAEFGSLKSFLRKCRRVENINHVERSEGGYEQGVRIRNRNSAEVCDYFVTPQELLGFSWQIAKGMAYLSDMKMVHRDLAARNVLITKTKMCKISDFGLTRDIYVDDAYKKKSKDRVPVKWLAPECLTDELYTSKSDVWAYGILLWELTTMGSSPYPGIQTEHLYPLLDSGYRMQQPPNCSNEVYNVMTKCWAKNPSERPPFHELVFVFSRLLEDGIEYLKLDISSVSNPGYDIFNQDETPMASTTMSTTTTTANYATPNAYAIPVIPAQ</sequence>
<dbReference type="GO" id="GO:0007169">
    <property type="term" value="P:cell surface receptor protein tyrosine kinase signaling pathway"/>
    <property type="evidence" value="ECO:0007669"/>
    <property type="project" value="TreeGrafter"/>
</dbReference>
<reference evidence="6 7" key="1">
    <citation type="submission" date="2015-12" db="EMBL/GenBank/DDBJ databases">
        <title>The genome of Folsomia candida.</title>
        <authorList>
            <person name="Faddeeva A."/>
            <person name="Derks M.F."/>
            <person name="Anvar Y."/>
            <person name="Smit S."/>
            <person name="Van Straalen N."/>
            <person name="Roelofs D."/>
        </authorList>
    </citation>
    <scope>NUCLEOTIDE SEQUENCE [LARGE SCALE GENOMIC DNA]</scope>
    <source>
        <strain evidence="6 7">VU population</strain>
        <tissue evidence="6">Whole body</tissue>
    </source>
</reference>